<dbReference type="Pfam" id="PF10613">
    <property type="entry name" value="Lig_chan-Glu_bd"/>
    <property type="match status" value="1"/>
</dbReference>
<protein>
    <submittedName>
        <fullName evidence="16">Glutamate receptor ionotropic, delta-1</fullName>
    </submittedName>
</protein>
<proteinExistence type="inferred from homology"/>
<keyword evidence="17" id="KW-1185">Reference proteome</keyword>
<evidence type="ECO:0000259" key="15">
    <source>
        <dbReference type="Pfam" id="PF10613"/>
    </source>
</evidence>
<evidence type="ECO:0000256" key="2">
    <source>
        <dbReference type="ARBA" id="ARBA00008685"/>
    </source>
</evidence>
<evidence type="ECO:0000256" key="8">
    <source>
        <dbReference type="ARBA" id="ARBA00023136"/>
    </source>
</evidence>
<organism evidence="16 17">
    <name type="scientific">Nephila pilipes</name>
    <name type="common">Giant wood spider</name>
    <name type="synonym">Nephila maculata</name>
    <dbReference type="NCBI Taxonomy" id="299642"/>
    <lineage>
        <taxon>Eukaryota</taxon>
        <taxon>Metazoa</taxon>
        <taxon>Ecdysozoa</taxon>
        <taxon>Arthropoda</taxon>
        <taxon>Chelicerata</taxon>
        <taxon>Arachnida</taxon>
        <taxon>Araneae</taxon>
        <taxon>Araneomorphae</taxon>
        <taxon>Entelegynae</taxon>
        <taxon>Araneoidea</taxon>
        <taxon>Nephilidae</taxon>
        <taxon>Nephila</taxon>
    </lineage>
</organism>
<evidence type="ECO:0000256" key="7">
    <source>
        <dbReference type="ARBA" id="ARBA00023065"/>
    </source>
</evidence>
<dbReference type="GO" id="GO:0050906">
    <property type="term" value="P:detection of stimulus involved in sensory perception"/>
    <property type="evidence" value="ECO:0007669"/>
    <property type="project" value="UniProtKB-ARBA"/>
</dbReference>
<name>A0A8X6NK64_NEPPI</name>
<evidence type="ECO:0000313" key="17">
    <source>
        <dbReference type="Proteomes" id="UP000887013"/>
    </source>
</evidence>
<reference evidence="16" key="1">
    <citation type="submission" date="2020-08" db="EMBL/GenBank/DDBJ databases">
        <title>Multicomponent nature underlies the extraordinary mechanical properties of spider dragline silk.</title>
        <authorList>
            <person name="Kono N."/>
            <person name="Nakamura H."/>
            <person name="Mori M."/>
            <person name="Yoshida Y."/>
            <person name="Ohtoshi R."/>
            <person name="Malay A.D."/>
            <person name="Moran D.A.P."/>
            <person name="Tomita M."/>
            <person name="Numata K."/>
            <person name="Arakawa K."/>
        </authorList>
    </citation>
    <scope>NUCLEOTIDE SEQUENCE</scope>
</reference>
<evidence type="ECO:0000259" key="14">
    <source>
        <dbReference type="Pfam" id="PF00060"/>
    </source>
</evidence>
<dbReference type="InterPro" id="IPR001320">
    <property type="entry name" value="Iontro_rcpt_C"/>
</dbReference>
<keyword evidence="11" id="KW-1071">Ligand-gated ion channel</keyword>
<dbReference type="Proteomes" id="UP000887013">
    <property type="component" value="Unassembled WGS sequence"/>
</dbReference>
<keyword evidence="6 13" id="KW-1133">Transmembrane helix</keyword>
<feature type="domain" description="Ionotropic glutamate receptor L-glutamate and glycine-binding" evidence="15">
    <location>
        <begin position="16"/>
        <end position="124"/>
    </location>
</feature>
<keyword evidence="5 13" id="KW-0812">Transmembrane</keyword>
<comment type="subcellular location">
    <subcellularLocation>
        <location evidence="1">Cell membrane</location>
        <topology evidence="1">Multi-pass membrane protein</topology>
    </subcellularLocation>
</comment>
<evidence type="ECO:0000256" key="3">
    <source>
        <dbReference type="ARBA" id="ARBA00022448"/>
    </source>
</evidence>
<gene>
    <name evidence="16" type="primary">Grid1_0</name>
    <name evidence="16" type="ORF">NPIL_528901</name>
</gene>
<evidence type="ECO:0000256" key="12">
    <source>
        <dbReference type="ARBA" id="ARBA00023303"/>
    </source>
</evidence>
<dbReference type="OrthoDB" id="6427878at2759"/>
<dbReference type="SUPFAM" id="SSF53850">
    <property type="entry name" value="Periplasmic binding protein-like II"/>
    <property type="match status" value="1"/>
</dbReference>
<dbReference type="PANTHER" id="PTHR42643">
    <property type="entry name" value="IONOTROPIC RECEPTOR 20A-RELATED"/>
    <property type="match status" value="1"/>
</dbReference>
<keyword evidence="8 13" id="KW-0472">Membrane</keyword>
<keyword evidence="3" id="KW-0813">Transport</keyword>
<comment type="similarity">
    <text evidence="2">Belongs to the glutamate-gated ion channel (TC 1.A.10.1) family.</text>
</comment>
<evidence type="ECO:0000256" key="11">
    <source>
        <dbReference type="ARBA" id="ARBA00023286"/>
    </source>
</evidence>
<evidence type="ECO:0000256" key="5">
    <source>
        <dbReference type="ARBA" id="ARBA00022692"/>
    </source>
</evidence>
<evidence type="ECO:0000313" key="16">
    <source>
        <dbReference type="EMBL" id="GFT17065.1"/>
    </source>
</evidence>
<evidence type="ECO:0000256" key="1">
    <source>
        <dbReference type="ARBA" id="ARBA00004651"/>
    </source>
</evidence>
<dbReference type="Gene3D" id="1.10.287.70">
    <property type="match status" value="1"/>
</dbReference>
<evidence type="ECO:0000256" key="9">
    <source>
        <dbReference type="ARBA" id="ARBA00023170"/>
    </source>
</evidence>
<dbReference type="GO" id="GO:0015276">
    <property type="term" value="F:ligand-gated monoatomic ion channel activity"/>
    <property type="evidence" value="ECO:0007669"/>
    <property type="project" value="InterPro"/>
</dbReference>
<dbReference type="GO" id="GO:0005886">
    <property type="term" value="C:plasma membrane"/>
    <property type="evidence" value="ECO:0007669"/>
    <property type="project" value="UniProtKB-SubCell"/>
</dbReference>
<feature type="domain" description="Ionotropic glutamate receptor C-terminal" evidence="14">
    <location>
        <begin position="140"/>
        <end position="429"/>
    </location>
</feature>
<keyword evidence="12" id="KW-0407">Ion channel</keyword>
<dbReference type="PANTHER" id="PTHR42643:SF24">
    <property type="entry name" value="IONOTROPIC RECEPTOR 60A"/>
    <property type="match status" value="1"/>
</dbReference>
<evidence type="ECO:0000256" key="6">
    <source>
        <dbReference type="ARBA" id="ARBA00022989"/>
    </source>
</evidence>
<dbReference type="EMBL" id="BMAW01010062">
    <property type="protein sequence ID" value="GFT17065.1"/>
    <property type="molecule type" value="Genomic_DNA"/>
</dbReference>
<dbReference type="InterPro" id="IPR052192">
    <property type="entry name" value="Insect_Ionotropic_Sensory_Rcpt"/>
</dbReference>
<keyword evidence="9 16" id="KW-0675">Receptor</keyword>
<evidence type="ECO:0000256" key="10">
    <source>
        <dbReference type="ARBA" id="ARBA00023180"/>
    </source>
</evidence>
<dbReference type="InterPro" id="IPR019594">
    <property type="entry name" value="Glu/Gly-bd"/>
</dbReference>
<keyword evidence="7" id="KW-0406">Ion transport</keyword>
<sequence>MLQQEWKRCSDLKRTNLIIATKQFEPFMFIRKIGNGTEATAGIDYQFLKLLSVGMNFQYNYIMPEDNKWGVLEEDNTWSGIIGLVKQQVADAGLSGLGIDLPRSQAVRFTVPYHFEQISFITKRSEEKSKTFAMVYPFTLTVWICLLVTLLIWTAVIYTTERFNRGIRGDRSIRVMSVFWYFLGSLIGKSGNTTRFKAPGIERLLAIWWIAVIAILSFYSSLLTSFITYPGFEAQIETFSDLADAIDRNEIEVGSIVGSAPYNVIKLVEYFVGSEFLDAFQIFSFKVDKGKNGKSTVLKSLNDSVRRNVAENLVHSIPEGVQMVSKRNYAFIFTKTALETEAYMNYRDEKLFVSDDSMYTALGGMALSPKFKCRHTINKYVKRFLSMGLFSKWKKDLVEITQRPFSLTKDITALTLKDLQGPFYLLLLGEAIATVSFLLENFTRTYFPTCI</sequence>
<dbReference type="Pfam" id="PF00060">
    <property type="entry name" value="Lig_chan"/>
    <property type="match status" value="1"/>
</dbReference>
<evidence type="ECO:0000256" key="13">
    <source>
        <dbReference type="SAM" id="Phobius"/>
    </source>
</evidence>
<keyword evidence="4" id="KW-1003">Cell membrane</keyword>
<accession>A0A8X6NK64</accession>
<dbReference type="AlphaFoldDB" id="A0A8X6NK64"/>
<feature type="transmembrane region" description="Helical" evidence="13">
    <location>
        <begin position="204"/>
        <end position="229"/>
    </location>
</feature>
<feature type="transmembrane region" description="Helical" evidence="13">
    <location>
        <begin position="133"/>
        <end position="153"/>
    </location>
</feature>
<dbReference type="Gene3D" id="3.40.190.10">
    <property type="entry name" value="Periplasmic binding protein-like II"/>
    <property type="match status" value="1"/>
</dbReference>
<feature type="transmembrane region" description="Helical" evidence="13">
    <location>
        <begin position="173"/>
        <end position="192"/>
    </location>
</feature>
<comment type="caution">
    <text evidence="16">The sequence shown here is derived from an EMBL/GenBank/DDBJ whole genome shotgun (WGS) entry which is preliminary data.</text>
</comment>
<keyword evidence="10" id="KW-0325">Glycoprotein</keyword>
<evidence type="ECO:0000256" key="4">
    <source>
        <dbReference type="ARBA" id="ARBA00022475"/>
    </source>
</evidence>